<comment type="caution">
    <text evidence="1">The sequence shown here is derived from an EMBL/GenBank/DDBJ whole genome shotgun (WGS) entry which is preliminary data.</text>
</comment>
<proteinExistence type="predicted"/>
<sequence length="77" mass="8357">MSWLVTWAPFCGCWPAGFGPLEAATSCQPGWSPRPNQQMTAVAEPFAPDLRQSATTVIEQAAAEFPDFDDIIVGLCR</sequence>
<dbReference type="EMBL" id="BAAAUG010000013">
    <property type="protein sequence ID" value="GAA3084547.1"/>
    <property type="molecule type" value="Genomic_DNA"/>
</dbReference>
<keyword evidence="2" id="KW-1185">Reference proteome</keyword>
<reference evidence="2" key="1">
    <citation type="journal article" date="2019" name="Int. J. Syst. Evol. Microbiol.">
        <title>The Global Catalogue of Microorganisms (GCM) 10K type strain sequencing project: providing services to taxonomists for standard genome sequencing and annotation.</title>
        <authorList>
            <consortium name="The Broad Institute Genomics Platform"/>
            <consortium name="The Broad Institute Genome Sequencing Center for Infectious Disease"/>
            <person name="Wu L."/>
            <person name="Ma J."/>
        </authorList>
    </citation>
    <scope>NUCLEOTIDE SEQUENCE [LARGE SCALE GENOMIC DNA]</scope>
    <source>
        <strain evidence="2">JCM 9092</strain>
    </source>
</reference>
<protein>
    <submittedName>
        <fullName evidence="1">Uncharacterized protein</fullName>
    </submittedName>
</protein>
<gene>
    <name evidence="1" type="ORF">GCM10010449_05390</name>
</gene>
<name>A0ABP6MB14_9ACTN</name>
<accession>A0ABP6MB14</accession>
<dbReference type="Proteomes" id="UP001501637">
    <property type="component" value="Unassembled WGS sequence"/>
</dbReference>
<organism evidence="1 2">
    <name type="scientific">Streptomyces rectiviolaceus</name>
    <dbReference type="NCBI Taxonomy" id="332591"/>
    <lineage>
        <taxon>Bacteria</taxon>
        <taxon>Bacillati</taxon>
        <taxon>Actinomycetota</taxon>
        <taxon>Actinomycetes</taxon>
        <taxon>Kitasatosporales</taxon>
        <taxon>Streptomycetaceae</taxon>
        <taxon>Streptomyces</taxon>
    </lineage>
</organism>
<evidence type="ECO:0000313" key="2">
    <source>
        <dbReference type="Proteomes" id="UP001501637"/>
    </source>
</evidence>
<evidence type="ECO:0000313" key="1">
    <source>
        <dbReference type="EMBL" id="GAA3084547.1"/>
    </source>
</evidence>